<gene>
    <name evidence="2" type="ORF">RADP37_04642</name>
</gene>
<evidence type="ECO:0000313" key="2">
    <source>
        <dbReference type="EMBL" id="AWV24549.1"/>
    </source>
</evidence>
<organism evidence="2">
    <name type="scientific">Roseomonas mucosa</name>
    <dbReference type="NCBI Taxonomy" id="207340"/>
    <lineage>
        <taxon>Bacteria</taxon>
        <taxon>Pseudomonadati</taxon>
        <taxon>Pseudomonadota</taxon>
        <taxon>Alphaproteobacteria</taxon>
        <taxon>Acetobacterales</taxon>
        <taxon>Roseomonadaceae</taxon>
        <taxon>Roseomonas</taxon>
    </lineage>
</organism>
<feature type="region of interest" description="Disordered" evidence="1">
    <location>
        <begin position="1"/>
        <end position="21"/>
    </location>
</feature>
<name>A0A4Y1N3N5_9PROT</name>
<evidence type="ECO:0000256" key="1">
    <source>
        <dbReference type="SAM" id="MobiDB-lite"/>
    </source>
</evidence>
<sequence>MWRRAPSIGLPATGPVLESGGPAIPDLGGNEAIFQKIPAGGLANGWSFRGEE</sequence>
<dbReference type="AlphaFoldDB" id="A0A4Y1N3N5"/>
<protein>
    <submittedName>
        <fullName evidence="2">Uncharacterized protein</fullName>
    </submittedName>
</protein>
<dbReference type="EMBL" id="CP025189">
    <property type="protein sequence ID" value="AWV24549.1"/>
    <property type="molecule type" value="Genomic_DNA"/>
</dbReference>
<accession>A0A4Y1N3N5</accession>
<reference evidence="2" key="1">
    <citation type="submission" date="2017-12" db="EMBL/GenBank/DDBJ databases">
        <authorList>
            <person name="Martens C."/>
            <person name="Dahlstrom E."/>
            <person name="Barbian K."/>
            <person name="Sykora L."/>
            <person name="Ricklefs S."/>
            <person name="Bruno D."/>
            <person name="Anzick I."/>
            <person name="Myles I."/>
            <person name="Datta S.K."/>
        </authorList>
    </citation>
    <scope>NUCLEOTIDE SEQUENCE</scope>
    <source>
        <strain evidence="2">AD2</strain>
    </source>
</reference>
<proteinExistence type="predicted"/>